<protein>
    <submittedName>
        <fullName evidence="3">DUF2062 domain-containing protein</fullName>
    </submittedName>
</protein>
<accession>A0A545U6R5</accession>
<evidence type="ECO:0000313" key="3">
    <source>
        <dbReference type="EMBL" id="TQV85166.1"/>
    </source>
</evidence>
<keyword evidence="1" id="KW-0472">Membrane</keyword>
<dbReference type="RefSeq" id="WP_142902713.1">
    <property type="nucleotide sequence ID" value="NZ_ML660088.1"/>
</dbReference>
<dbReference type="AlphaFoldDB" id="A0A545U6R5"/>
<keyword evidence="4" id="KW-1185">Reference proteome</keyword>
<feature type="transmembrane region" description="Helical" evidence="1">
    <location>
        <begin position="38"/>
        <end position="62"/>
    </location>
</feature>
<gene>
    <name evidence="3" type="ORF">FKG94_02970</name>
</gene>
<evidence type="ECO:0000259" key="2">
    <source>
        <dbReference type="Pfam" id="PF09835"/>
    </source>
</evidence>
<reference evidence="3 4" key="1">
    <citation type="submission" date="2019-06" db="EMBL/GenBank/DDBJ databases">
        <title>Whole genome sequence for Cellvibrionaceae sp. R142.</title>
        <authorList>
            <person name="Wang G."/>
        </authorList>
    </citation>
    <scope>NUCLEOTIDE SEQUENCE [LARGE SCALE GENOMIC DNA]</scope>
    <source>
        <strain evidence="3 4">R142</strain>
    </source>
</reference>
<dbReference type="OrthoDB" id="9794343at2"/>
<dbReference type="Proteomes" id="UP000319732">
    <property type="component" value="Unassembled WGS sequence"/>
</dbReference>
<feature type="transmembrane region" description="Helical" evidence="1">
    <location>
        <begin position="74"/>
        <end position="96"/>
    </location>
</feature>
<comment type="caution">
    <text evidence="3">The sequence shown here is derived from an EMBL/GenBank/DDBJ whole genome shotgun (WGS) entry which is preliminary data.</text>
</comment>
<dbReference type="Pfam" id="PF09835">
    <property type="entry name" value="DUF2062"/>
    <property type="match status" value="1"/>
</dbReference>
<feature type="domain" description="DUF2062" evidence="2">
    <location>
        <begin position="13"/>
        <end position="179"/>
    </location>
</feature>
<dbReference type="InterPro" id="IPR018639">
    <property type="entry name" value="DUF2062"/>
</dbReference>
<sequence>MYLRVMVARYFKRWIGRNVLRLFRRHNREPVYFARASLIGLFLALTPTVGIQIPMLVLIWGLVRRFLPRWDFSLALASAWTLVSNVVTLPFLYYVFLLTGRLLLGDYDRLRPFQRFQERLSATLPENAGLLETLWVYTLNLISSVGLPLFVGSLPWAILGAWIGYHWTLRFVHRLRARSASRRMLKPLREPVGRDSDAGE</sequence>
<evidence type="ECO:0000256" key="1">
    <source>
        <dbReference type="SAM" id="Phobius"/>
    </source>
</evidence>
<proteinExistence type="predicted"/>
<keyword evidence="1" id="KW-1133">Transmembrane helix</keyword>
<dbReference type="EMBL" id="VHSG01000004">
    <property type="protein sequence ID" value="TQV85166.1"/>
    <property type="molecule type" value="Genomic_DNA"/>
</dbReference>
<organism evidence="3 4">
    <name type="scientific">Exilibacterium tricleocarpae</name>
    <dbReference type="NCBI Taxonomy" id="2591008"/>
    <lineage>
        <taxon>Bacteria</taxon>
        <taxon>Pseudomonadati</taxon>
        <taxon>Pseudomonadota</taxon>
        <taxon>Gammaproteobacteria</taxon>
        <taxon>Cellvibrionales</taxon>
        <taxon>Cellvibrionaceae</taxon>
        <taxon>Exilibacterium</taxon>
    </lineage>
</organism>
<evidence type="ECO:0000313" key="4">
    <source>
        <dbReference type="Proteomes" id="UP000319732"/>
    </source>
</evidence>
<keyword evidence="1" id="KW-0812">Transmembrane</keyword>
<name>A0A545U6R5_9GAMM</name>
<feature type="transmembrane region" description="Helical" evidence="1">
    <location>
        <begin position="141"/>
        <end position="165"/>
    </location>
</feature>